<evidence type="ECO:0000256" key="4">
    <source>
        <dbReference type="ARBA" id="ARBA00009283"/>
    </source>
</evidence>
<keyword evidence="9" id="KW-0547">Nucleotide-binding</keyword>
<evidence type="ECO:0000256" key="5">
    <source>
        <dbReference type="ARBA" id="ARBA00012148"/>
    </source>
</evidence>
<protein>
    <recommendedName>
        <fullName evidence="18">Ectonucleoside triphosphate diphosphohydrolase 8</fullName>
        <ecNumber evidence="5">3.6.1.5</ecNumber>
    </recommendedName>
</protein>
<evidence type="ECO:0000256" key="1">
    <source>
        <dbReference type="ARBA" id="ARBA00001913"/>
    </source>
</evidence>
<dbReference type="EC" id="3.6.1.5" evidence="5"/>
<dbReference type="GO" id="GO:0005524">
    <property type="term" value="F:ATP binding"/>
    <property type="evidence" value="ECO:0007669"/>
    <property type="project" value="UniProtKB-KW"/>
</dbReference>
<comment type="cofactor">
    <cofactor evidence="1">
        <name>Ca(2+)</name>
        <dbReference type="ChEBI" id="CHEBI:29108"/>
    </cofactor>
</comment>
<feature type="non-terminal residue" evidence="21">
    <location>
        <position position="1"/>
    </location>
</feature>
<dbReference type="PANTHER" id="PTHR11782">
    <property type="entry name" value="ADENOSINE/GUANOSINE DIPHOSPHATASE"/>
    <property type="match status" value="1"/>
</dbReference>
<feature type="signal peptide" evidence="20">
    <location>
        <begin position="1"/>
        <end position="19"/>
    </location>
</feature>
<evidence type="ECO:0000313" key="21">
    <source>
        <dbReference type="EMBL" id="PNI68412.1"/>
    </source>
</evidence>
<comment type="similarity">
    <text evidence="4">Belongs to the GDA1/CD39 NTPase family.</text>
</comment>
<feature type="non-terminal residue" evidence="21">
    <location>
        <position position="223"/>
    </location>
</feature>
<keyword evidence="14" id="KW-1133">Transmembrane helix</keyword>
<dbReference type="Proteomes" id="UP000236370">
    <property type="component" value="Unassembled WGS sequence"/>
</dbReference>
<evidence type="ECO:0000256" key="13">
    <source>
        <dbReference type="ARBA" id="ARBA00022842"/>
    </source>
</evidence>
<evidence type="ECO:0000256" key="6">
    <source>
        <dbReference type="ARBA" id="ARBA00022475"/>
    </source>
</evidence>
<dbReference type="PANTHER" id="PTHR11782:SF31">
    <property type="entry name" value="ECTONUCLEOSIDE TRIPHOSPHATE DIPHOSPHOHYDROLASE 8"/>
    <property type="match status" value="1"/>
</dbReference>
<evidence type="ECO:0000256" key="3">
    <source>
        <dbReference type="ARBA" id="ARBA00004651"/>
    </source>
</evidence>
<accession>A0A2J8N9G7</accession>
<keyword evidence="8" id="KW-0479">Metal-binding</keyword>
<evidence type="ECO:0000256" key="7">
    <source>
        <dbReference type="ARBA" id="ARBA00022692"/>
    </source>
</evidence>
<keyword evidence="20" id="KW-0732">Signal</keyword>
<dbReference type="GO" id="GO:0046872">
    <property type="term" value="F:metal ion binding"/>
    <property type="evidence" value="ECO:0007669"/>
    <property type="project" value="UniProtKB-KW"/>
</dbReference>
<keyword evidence="17" id="KW-0325">Glycoprotein</keyword>
<evidence type="ECO:0000256" key="19">
    <source>
        <dbReference type="ARBA" id="ARBA00049175"/>
    </source>
</evidence>
<dbReference type="AlphaFoldDB" id="A0A2J8N9G7"/>
<feature type="chain" id="PRO_5014473999" description="Ectonucleoside triphosphate diphosphohydrolase 8" evidence="20">
    <location>
        <begin position="20"/>
        <end position="223"/>
    </location>
</feature>
<dbReference type="EMBL" id="NBAG03000232">
    <property type="protein sequence ID" value="PNI68412.1"/>
    <property type="molecule type" value="Genomic_DNA"/>
</dbReference>
<evidence type="ECO:0000256" key="18">
    <source>
        <dbReference type="ARBA" id="ARBA00039598"/>
    </source>
</evidence>
<keyword evidence="16" id="KW-1015">Disulfide bond</keyword>
<evidence type="ECO:0000256" key="15">
    <source>
        <dbReference type="ARBA" id="ARBA00023136"/>
    </source>
</evidence>
<comment type="catalytic activity">
    <reaction evidence="19">
        <text>a ribonucleoside 5'-triphosphate + 2 H2O = a ribonucleoside 5'-phosphate + 2 phosphate + 2 H(+)</text>
        <dbReference type="Rhea" id="RHEA:36795"/>
        <dbReference type="ChEBI" id="CHEBI:15377"/>
        <dbReference type="ChEBI" id="CHEBI:15378"/>
        <dbReference type="ChEBI" id="CHEBI:43474"/>
        <dbReference type="ChEBI" id="CHEBI:58043"/>
        <dbReference type="ChEBI" id="CHEBI:61557"/>
        <dbReference type="EC" id="3.6.1.5"/>
    </reaction>
</comment>
<evidence type="ECO:0000256" key="10">
    <source>
        <dbReference type="ARBA" id="ARBA00022801"/>
    </source>
</evidence>
<keyword evidence="11" id="KW-0106">Calcium</keyword>
<dbReference type="GO" id="GO:0004050">
    <property type="term" value="F:apyrase activity"/>
    <property type="evidence" value="ECO:0007669"/>
    <property type="project" value="UniProtKB-EC"/>
</dbReference>
<dbReference type="InterPro" id="IPR000407">
    <property type="entry name" value="GDA1_CD39_NTPase"/>
</dbReference>
<gene>
    <name evidence="21" type="ORF">CK820_G0011933</name>
</gene>
<dbReference type="Gene3D" id="3.30.420.40">
    <property type="match status" value="1"/>
</dbReference>
<organism evidence="21 22">
    <name type="scientific">Pan troglodytes</name>
    <name type="common">Chimpanzee</name>
    <dbReference type="NCBI Taxonomy" id="9598"/>
    <lineage>
        <taxon>Eukaryota</taxon>
        <taxon>Metazoa</taxon>
        <taxon>Chordata</taxon>
        <taxon>Craniata</taxon>
        <taxon>Vertebrata</taxon>
        <taxon>Euteleostomi</taxon>
        <taxon>Mammalia</taxon>
        <taxon>Eutheria</taxon>
        <taxon>Euarchontoglires</taxon>
        <taxon>Primates</taxon>
        <taxon>Haplorrhini</taxon>
        <taxon>Catarrhini</taxon>
        <taxon>Hominidae</taxon>
        <taxon>Pan</taxon>
    </lineage>
</organism>
<keyword evidence="12" id="KW-0067">ATP-binding</keyword>
<proteinExistence type="inferred from homology"/>
<dbReference type="GO" id="GO:0005886">
    <property type="term" value="C:plasma membrane"/>
    <property type="evidence" value="ECO:0007669"/>
    <property type="project" value="UniProtKB-SubCell"/>
</dbReference>
<comment type="cofactor">
    <cofactor evidence="2">
        <name>Mg(2+)</name>
        <dbReference type="ChEBI" id="CHEBI:18420"/>
    </cofactor>
</comment>
<evidence type="ECO:0000256" key="16">
    <source>
        <dbReference type="ARBA" id="ARBA00023157"/>
    </source>
</evidence>
<keyword evidence="15" id="KW-0472">Membrane</keyword>
<evidence type="ECO:0000313" key="22">
    <source>
        <dbReference type="Proteomes" id="UP000236370"/>
    </source>
</evidence>
<evidence type="ECO:0000256" key="8">
    <source>
        <dbReference type="ARBA" id="ARBA00022723"/>
    </source>
</evidence>
<evidence type="ECO:0000256" key="12">
    <source>
        <dbReference type="ARBA" id="ARBA00022840"/>
    </source>
</evidence>
<comment type="subcellular location">
    <subcellularLocation>
        <location evidence="3">Cell membrane</location>
        <topology evidence="3">Multi-pass membrane protein</topology>
    </subcellularLocation>
</comment>
<evidence type="ECO:0000256" key="14">
    <source>
        <dbReference type="ARBA" id="ARBA00022989"/>
    </source>
</evidence>
<evidence type="ECO:0000256" key="2">
    <source>
        <dbReference type="ARBA" id="ARBA00001946"/>
    </source>
</evidence>
<keyword evidence="7" id="KW-0812">Transmembrane</keyword>
<comment type="caution">
    <text evidence="21">The sequence shown here is derived from an EMBL/GenBank/DDBJ whole genome shotgun (WGS) entry which is preliminary data.</text>
</comment>
<dbReference type="Pfam" id="PF01150">
    <property type="entry name" value="GDA1_CD39"/>
    <property type="match status" value="1"/>
</dbReference>
<evidence type="ECO:0000256" key="9">
    <source>
        <dbReference type="ARBA" id="ARBA00022741"/>
    </source>
</evidence>
<evidence type="ECO:0000256" key="20">
    <source>
        <dbReference type="SAM" id="SignalP"/>
    </source>
</evidence>
<evidence type="ECO:0000256" key="11">
    <source>
        <dbReference type="ARBA" id="ARBA00022837"/>
    </source>
</evidence>
<name>A0A2J8N9G7_PANTR</name>
<sequence length="223" mass="23643">LGASGVSGLMALILLLVEATSVLLPTDIKFGIVFDAGSSHTSLFLYQWPANKENGTGVVSQALACQVEGPGISSYTSNPAQAGESLQGCLEEALVLIPEAQHRKTPTFLGATAGMRLLSSHPGPGPVSRGLLGCRAPGRAGRRCLWLDHCQLRLGDTGQVLLHWRMDPASGGDAGGCPGHGRGLHPDHVRAWGPHLGQEHPGRFSPLRLRLQRLHSQLPVLWT</sequence>
<keyword evidence="10" id="KW-0378">Hydrolase</keyword>
<evidence type="ECO:0000256" key="17">
    <source>
        <dbReference type="ARBA" id="ARBA00023180"/>
    </source>
</evidence>
<keyword evidence="13" id="KW-0460">Magnesium</keyword>
<reference evidence="21 22" key="1">
    <citation type="submission" date="2017-12" db="EMBL/GenBank/DDBJ databases">
        <title>High-resolution comparative analysis of great ape genomes.</title>
        <authorList>
            <person name="Pollen A."/>
            <person name="Hastie A."/>
            <person name="Hormozdiari F."/>
            <person name="Dougherty M."/>
            <person name="Liu R."/>
            <person name="Chaisson M."/>
            <person name="Hoppe E."/>
            <person name="Hill C."/>
            <person name="Pang A."/>
            <person name="Hillier L."/>
            <person name="Baker C."/>
            <person name="Armstrong J."/>
            <person name="Shendure J."/>
            <person name="Paten B."/>
            <person name="Wilson R."/>
            <person name="Chao H."/>
            <person name="Schneider V."/>
            <person name="Ventura M."/>
            <person name="Kronenberg Z."/>
            <person name="Murali S."/>
            <person name="Gordon D."/>
            <person name="Cantsilieris S."/>
            <person name="Munson K."/>
            <person name="Nelson B."/>
            <person name="Raja A."/>
            <person name="Underwood J."/>
            <person name="Diekhans M."/>
            <person name="Fiddes I."/>
            <person name="Haussler D."/>
            <person name="Eichler E."/>
        </authorList>
    </citation>
    <scope>NUCLEOTIDE SEQUENCE [LARGE SCALE GENOMIC DNA]</scope>
    <source>
        <strain evidence="21">Yerkes chimp pedigree #C0471</strain>
    </source>
</reference>
<keyword evidence="6" id="KW-1003">Cell membrane</keyword>